<feature type="compositionally biased region" description="Basic residues" evidence="1">
    <location>
        <begin position="152"/>
        <end position="166"/>
    </location>
</feature>
<comment type="caution">
    <text evidence="3">The sequence shown here is derived from an EMBL/GenBank/DDBJ whole genome shotgun (WGS) entry which is preliminary data.</text>
</comment>
<dbReference type="InterPro" id="IPR008160">
    <property type="entry name" value="Collagen"/>
</dbReference>
<evidence type="ECO:0000256" key="1">
    <source>
        <dbReference type="SAM" id="MobiDB-lite"/>
    </source>
</evidence>
<gene>
    <name evidence="3" type="ORF">OS493_031061</name>
</gene>
<proteinExistence type="predicted"/>
<evidence type="ECO:0000313" key="4">
    <source>
        <dbReference type="Proteomes" id="UP001163046"/>
    </source>
</evidence>
<feature type="transmembrane region" description="Helical" evidence="2">
    <location>
        <begin position="20"/>
        <end position="40"/>
    </location>
</feature>
<protein>
    <submittedName>
        <fullName evidence="3">Uncharacterized protein</fullName>
    </submittedName>
</protein>
<reference evidence="3" key="1">
    <citation type="submission" date="2023-01" db="EMBL/GenBank/DDBJ databases">
        <title>Genome assembly of the deep-sea coral Lophelia pertusa.</title>
        <authorList>
            <person name="Herrera S."/>
            <person name="Cordes E."/>
        </authorList>
    </citation>
    <scope>NUCLEOTIDE SEQUENCE</scope>
    <source>
        <strain evidence="3">USNM1676648</strain>
        <tissue evidence="3">Polyp</tissue>
    </source>
</reference>
<dbReference type="EMBL" id="MU826860">
    <property type="protein sequence ID" value="KAJ7370646.1"/>
    <property type="molecule type" value="Genomic_DNA"/>
</dbReference>
<keyword evidence="4" id="KW-1185">Reference proteome</keyword>
<dbReference type="Pfam" id="PF01391">
    <property type="entry name" value="Collagen"/>
    <property type="match status" value="1"/>
</dbReference>
<keyword evidence="2" id="KW-1133">Transmembrane helix</keyword>
<dbReference type="OrthoDB" id="5986705at2759"/>
<dbReference type="Proteomes" id="UP001163046">
    <property type="component" value="Unassembled WGS sequence"/>
</dbReference>
<dbReference type="InterPro" id="IPR050938">
    <property type="entry name" value="Collagen_Structural_Proteins"/>
</dbReference>
<name>A0A9X0CPI6_9CNID</name>
<dbReference type="AlphaFoldDB" id="A0A9X0CPI6"/>
<dbReference type="PANTHER" id="PTHR37456:SF6">
    <property type="entry name" value="COLLAGEN ALPHA-1(XXIII) CHAIN-LIKE ISOFORM X2"/>
    <property type="match status" value="1"/>
</dbReference>
<evidence type="ECO:0000256" key="2">
    <source>
        <dbReference type="SAM" id="Phobius"/>
    </source>
</evidence>
<organism evidence="3 4">
    <name type="scientific">Desmophyllum pertusum</name>
    <dbReference type="NCBI Taxonomy" id="174260"/>
    <lineage>
        <taxon>Eukaryota</taxon>
        <taxon>Metazoa</taxon>
        <taxon>Cnidaria</taxon>
        <taxon>Anthozoa</taxon>
        <taxon>Hexacorallia</taxon>
        <taxon>Scleractinia</taxon>
        <taxon>Caryophylliina</taxon>
        <taxon>Caryophylliidae</taxon>
        <taxon>Desmophyllum</taxon>
    </lineage>
</organism>
<feature type="region of interest" description="Disordered" evidence="1">
    <location>
        <begin position="142"/>
        <end position="184"/>
    </location>
</feature>
<accession>A0A9X0CPI6</accession>
<evidence type="ECO:0000313" key="3">
    <source>
        <dbReference type="EMBL" id="KAJ7370646.1"/>
    </source>
</evidence>
<keyword evidence="2" id="KW-0812">Transmembrane</keyword>
<keyword evidence="2" id="KW-0472">Membrane</keyword>
<dbReference type="PANTHER" id="PTHR37456">
    <property type="entry name" value="SI:CH211-266K2.1"/>
    <property type="match status" value="1"/>
</dbReference>
<sequence>MDFCVKEVKMISTEKRSDNLYKASLILSVVAILMTIALFMRMETVVHDTKMMDSKFTLQIQQIKEALKPEGTTYQVPAKNDFNIANDMIKAKIVRRSLKIRRNDSVGLKDASDGFKRYVTSIIAESVESYCLSPDKVCVAGPPGPKGIQGNRGKRGPKGTKGRKGTKGIMGRAGEPGKQGMKGDLGIPGVRGEKGKHALLWPPLLASECSELA</sequence>